<dbReference type="EMBL" id="AP019835">
    <property type="protein sequence ID" value="BBM49403.1"/>
    <property type="molecule type" value="Genomic_DNA"/>
</dbReference>
<evidence type="ECO:0000313" key="9">
    <source>
        <dbReference type="Proteomes" id="UP000321501"/>
    </source>
</evidence>
<protein>
    <recommendedName>
        <fullName evidence="4">3-deoxy-D-manno-octulosonic acid transferase</fullName>
        <shortName evidence="4">Kdo transferase</shortName>
        <ecNumber evidence="4">2.4.99.12</ecNumber>
    </recommendedName>
    <alternativeName>
        <fullName evidence="4">Lipid IV(A) 3-deoxy-D-manno-octulosonic acid transferase</fullName>
    </alternativeName>
</protein>
<dbReference type="EMBL" id="AP019834">
    <property type="protein sequence ID" value="BBM47169.1"/>
    <property type="molecule type" value="Genomic_DNA"/>
</dbReference>
<comment type="function">
    <text evidence="4">Involved in lipopolysaccharide (LPS) biosynthesis. Catalyzes the transfer of 3-deoxy-D-manno-octulosonate (Kdo) residue(s) from CMP-Kdo to lipid IV(A), the tetraacyldisaccharide-1,4'-bisphosphate precursor of lipid A.</text>
</comment>
<dbReference type="GO" id="GO:0009244">
    <property type="term" value="P:lipopolysaccharide core region biosynthetic process"/>
    <property type="evidence" value="ECO:0007669"/>
    <property type="project" value="UniProtKB-UniRule"/>
</dbReference>
<dbReference type="InterPro" id="IPR007507">
    <property type="entry name" value="Glycos_transf_N"/>
</dbReference>
<evidence type="ECO:0000259" key="5">
    <source>
        <dbReference type="Pfam" id="PF04413"/>
    </source>
</evidence>
<keyword evidence="4" id="KW-0812">Transmembrane</keyword>
<organism evidence="7 9">
    <name type="scientific">Leptotrichia wadei</name>
    <dbReference type="NCBI Taxonomy" id="157687"/>
    <lineage>
        <taxon>Bacteria</taxon>
        <taxon>Fusobacteriati</taxon>
        <taxon>Fusobacteriota</taxon>
        <taxon>Fusobacteriia</taxon>
        <taxon>Fusobacteriales</taxon>
        <taxon>Leptotrichiaceae</taxon>
        <taxon>Leptotrichia</taxon>
    </lineage>
</organism>
<evidence type="ECO:0000313" key="6">
    <source>
        <dbReference type="EMBL" id="BBM47169.1"/>
    </source>
</evidence>
<name>A0A510KHK1_9FUSO</name>
<feature type="transmembrane region" description="Helical" evidence="4">
    <location>
        <begin position="6"/>
        <end position="26"/>
    </location>
</feature>
<dbReference type="Proteomes" id="UP000321501">
    <property type="component" value="Chromosome"/>
</dbReference>
<reference evidence="7 9" key="2">
    <citation type="submission" date="2019-07" db="EMBL/GenBank/DDBJ databases">
        <title>Complete Genome Sequence of Leptotrichia wadei Strain JMUB3934.</title>
        <authorList>
            <person name="Watanabe S."/>
            <person name="Cui L."/>
        </authorList>
    </citation>
    <scope>NUCLEOTIDE SEQUENCE [LARGE SCALE GENOMIC DNA]</scope>
    <source>
        <strain evidence="7 9">JMUB3934</strain>
    </source>
</reference>
<dbReference type="InterPro" id="IPR038107">
    <property type="entry name" value="Glycos_transf_N_sf"/>
</dbReference>
<evidence type="ECO:0000256" key="3">
    <source>
        <dbReference type="PIRSR" id="PIRSR639901-2"/>
    </source>
</evidence>
<dbReference type="PANTHER" id="PTHR42755">
    <property type="entry name" value="3-DEOXY-MANNO-OCTULOSONATE CYTIDYLYLTRANSFERASE"/>
    <property type="match status" value="1"/>
</dbReference>
<evidence type="ECO:0000256" key="4">
    <source>
        <dbReference type="RuleBase" id="RU365103"/>
    </source>
</evidence>
<dbReference type="Gene3D" id="3.40.50.2000">
    <property type="entry name" value="Glycogen Phosphorylase B"/>
    <property type="match status" value="1"/>
</dbReference>
<dbReference type="OrthoDB" id="9789797at2"/>
<evidence type="ECO:0000256" key="2">
    <source>
        <dbReference type="PIRSR" id="PIRSR639901-1"/>
    </source>
</evidence>
<reference evidence="6 8" key="1">
    <citation type="submission" date="2019-07" db="EMBL/GenBank/DDBJ databases">
        <title>Complete Genome Sequence of Leptotrichia wadei Strain JMUB3933.</title>
        <authorList>
            <person name="Watanabe S."/>
            <person name="Cui L."/>
        </authorList>
    </citation>
    <scope>NUCLEOTIDE SEQUENCE [LARGE SCALE GENOMIC DNA]</scope>
    <source>
        <strain evidence="6 8">JMUB3933</strain>
    </source>
</reference>
<keyword evidence="4" id="KW-0472">Membrane</keyword>
<dbReference type="Pfam" id="PF04413">
    <property type="entry name" value="Glycos_transf_N"/>
    <property type="match status" value="1"/>
</dbReference>
<dbReference type="Gene3D" id="3.40.50.11720">
    <property type="entry name" value="3-Deoxy-D-manno-octulosonic-acid transferase, N-terminal domain"/>
    <property type="match status" value="1"/>
</dbReference>
<keyword evidence="4" id="KW-1133">Transmembrane helix</keyword>
<dbReference type="InterPro" id="IPR039901">
    <property type="entry name" value="Kdotransferase"/>
</dbReference>
<comment type="catalytic activity">
    <reaction evidence="4">
        <text>lipid IVA (E. coli) + CMP-3-deoxy-beta-D-manno-octulosonate = alpha-Kdo-(2-&gt;6)-lipid IVA (E. coli) + CMP + H(+)</text>
        <dbReference type="Rhea" id="RHEA:28066"/>
        <dbReference type="ChEBI" id="CHEBI:15378"/>
        <dbReference type="ChEBI" id="CHEBI:58603"/>
        <dbReference type="ChEBI" id="CHEBI:60364"/>
        <dbReference type="ChEBI" id="CHEBI:60377"/>
        <dbReference type="ChEBI" id="CHEBI:85987"/>
        <dbReference type="EC" id="2.4.99.12"/>
    </reaction>
</comment>
<proteinExistence type="inferred from homology"/>
<dbReference type="GO" id="GO:0005886">
    <property type="term" value="C:plasma membrane"/>
    <property type="evidence" value="ECO:0007669"/>
    <property type="project" value="UniProtKB-SubCell"/>
</dbReference>
<evidence type="ECO:0000256" key="1">
    <source>
        <dbReference type="ARBA" id="ARBA00022679"/>
    </source>
</evidence>
<evidence type="ECO:0000313" key="7">
    <source>
        <dbReference type="EMBL" id="BBM49403.1"/>
    </source>
</evidence>
<keyword evidence="4" id="KW-0448">Lipopolysaccharide biosynthesis</keyword>
<feature type="site" description="Transition state stabilizer" evidence="3">
    <location>
        <position position="134"/>
    </location>
</feature>
<dbReference type="SUPFAM" id="SSF53756">
    <property type="entry name" value="UDP-Glycosyltransferase/glycogen phosphorylase"/>
    <property type="match status" value="1"/>
</dbReference>
<dbReference type="AlphaFoldDB" id="A0A510KHK1"/>
<dbReference type="GO" id="GO:0009245">
    <property type="term" value="P:lipid A biosynthetic process"/>
    <property type="evidence" value="ECO:0007669"/>
    <property type="project" value="TreeGrafter"/>
</dbReference>
<feature type="domain" description="3-deoxy-D-manno-octulosonic-acid transferase N-terminal" evidence="5">
    <location>
        <begin position="44"/>
        <end position="213"/>
    </location>
</feature>
<dbReference type="PANTHER" id="PTHR42755:SF1">
    <property type="entry name" value="3-DEOXY-D-MANNO-OCTULOSONIC ACID TRANSFERASE, MITOCHONDRIAL-RELATED"/>
    <property type="match status" value="1"/>
</dbReference>
<gene>
    <name evidence="6" type="ORF">JMUB3933_0669</name>
    <name evidence="7" type="ORF">JMUB3934_0698</name>
</gene>
<dbReference type="UniPathway" id="UPA00958"/>
<feature type="active site" description="Proton acceptor" evidence="2">
    <location>
        <position position="59"/>
    </location>
</feature>
<dbReference type="GO" id="GO:0043842">
    <property type="term" value="F:Kdo transferase activity"/>
    <property type="evidence" value="ECO:0007669"/>
    <property type="project" value="UniProtKB-EC"/>
</dbReference>
<sequence length="419" mass="49745">MVLYNLLRNLLYFVIMVLAIFNIKLLKFFKSRLFQKMENDDFLNNGEEAIFIHFSSVGEFNLTKELISEILEEKKTGKKEKVILSVMTNTGFEAVSKEYSENGNVRIFYFPLDDFLAIRKIYKKYKIKKTIVIETEIWPNLYYFAAKNGELFIANGRLTEKKLKSYLKFGWIIKKTINRAKKIMVQSISDKERYERLGVQRDKIKVYKNLKYSIKYNKISEIQKKEYYDTVVDKNKKIIVCGSTRLDEEKIWLDILKKIDTNNEYQLIIAPRHLKRISDIEKMILERYSRDDYSLFTKINKNKKNDKITKYKKIVIVDKMGILTDFYQLADFVFVGGTLVDIGGHSILEPLYYGKKPIIGKYFQNIEEIVKDAKELGFVKIVENEDEIVEYLKKFENIDTREFFEKNNEISKILDEILY</sequence>
<keyword evidence="4" id="KW-1003">Cell membrane</keyword>
<comment type="pathway">
    <text evidence="4">Bacterial outer membrane biogenesis; LPS core biosynthesis.</text>
</comment>
<comment type="subcellular location">
    <subcellularLocation>
        <location evidence="4">Cell membrane</location>
    </subcellularLocation>
</comment>
<feature type="site" description="Transition state stabilizer" evidence="3">
    <location>
        <position position="211"/>
    </location>
</feature>
<dbReference type="Proteomes" id="UP000321397">
    <property type="component" value="Chromosome"/>
</dbReference>
<dbReference type="EC" id="2.4.99.12" evidence="4"/>
<keyword evidence="1 4" id="KW-0808">Transferase</keyword>
<evidence type="ECO:0000313" key="8">
    <source>
        <dbReference type="Proteomes" id="UP000321397"/>
    </source>
</evidence>
<comment type="similarity">
    <text evidence="4">Belongs to the glycosyltransferase group 1 family.</text>
</comment>
<accession>A0A510KHK1</accession>